<feature type="transmembrane region" description="Helical" evidence="4">
    <location>
        <begin position="18"/>
        <end position="35"/>
    </location>
</feature>
<dbReference type="GO" id="GO:0042597">
    <property type="term" value="C:periplasmic space"/>
    <property type="evidence" value="ECO:0007669"/>
    <property type="project" value="UniProtKB-ARBA"/>
</dbReference>
<dbReference type="GO" id="GO:1904680">
    <property type="term" value="F:peptide transmembrane transporter activity"/>
    <property type="evidence" value="ECO:0007669"/>
    <property type="project" value="TreeGrafter"/>
</dbReference>
<keyword evidence="2" id="KW-0813">Transport</keyword>
<dbReference type="PANTHER" id="PTHR30290">
    <property type="entry name" value="PERIPLASMIC BINDING COMPONENT OF ABC TRANSPORTER"/>
    <property type="match status" value="1"/>
</dbReference>
<dbReference type="EMBL" id="PCRH01000058">
    <property type="protein sequence ID" value="PIP16947.1"/>
    <property type="molecule type" value="Genomic_DNA"/>
</dbReference>
<keyword evidence="4" id="KW-1133">Transmembrane helix</keyword>
<dbReference type="InterPro" id="IPR030678">
    <property type="entry name" value="Peptide/Ni-bd"/>
</dbReference>
<dbReference type="Pfam" id="PF00496">
    <property type="entry name" value="SBP_bac_5"/>
    <property type="match status" value="1"/>
</dbReference>
<accession>A0A2G9YCI8</accession>
<dbReference type="InterPro" id="IPR039424">
    <property type="entry name" value="SBP_5"/>
</dbReference>
<keyword evidence="4" id="KW-0812">Transmembrane</keyword>
<evidence type="ECO:0000313" key="6">
    <source>
        <dbReference type="EMBL" id="PIP16947.1"/>
    </source>
</evidence>
<reference evidence="6 7" key="1">
    <citation type="submission" date="2017-09" db="EMBL/GenBank/DDBJ databases">
        <title>Depth-based differentiation of microbial function through sediment-hosted aquifers and enrichment of novel symbionts in the deep terrestrial subsurface.</title>
        <authorList>
            <person name="Probst A.J."/>
            <person name="Ladd B."/>
            <person name="Jarett J.K."/>
            <person name="Geller-Mcgrath D.E."/>
            <person name="Sieber C.M."/>
            <person name="Emerson J.B."/>
            <person name="Anantharaman K."/>
            <person name="Thomas B.C."/>
            <person name="Malmstrom R."/>
            <person name="Stieglmeier M."/>
            <person name="Klingl A."/>
            <person name="Woyke T."/>
            <person name="Ryan C.M."/>
            <person name="Banfield J.F."/>
        </authorList>
    </citation>
    <scope>NUCLEOTIDE SEQUENCE [LARGE SCALE GENOMIC DNA]</scope>
    <source>
        <strain evidence="6">CG23_combo_of_CG06-09_8_20_14_all_37_13</strain>
    </source>
</reference>
<evidence type="ECO:0000259" key="5">
    <source>
        <dbReference type="Pfam" id="PF00496"/>
    </source>
</evidence>
<dbReference type="InterPro" id="IPR000914">
    <property type="entry name" value="SBP_5_dom"/>
</dbReference>
<dbReference type="Gene3D" id="3.10.105.10">
    <property type="entry name" value="Dipeptide-binding Protein, Domain 3"/>
    <property type="match status" value="1"/>
</dbReference>
<dbReference type="GO" id="GO:0043190">
    <property type="term" value="C:ATP-binding cassette (ABC) transporter complex"/>
    <property type="evidence" value="ECO:0007669"/>
    <property type="project" value="InterPro"/>
</dbReference>
<evidence type="ECO:0000313" key="7">
    <source>
        <dbReference type="Proteomes" id="UP000231480"/>
    </source>
</evidence>
<dbReference type="AlphaFoldDB" id="A0A2G9YCI8"/>
<dbReference type="PANTHER" id="PTHR30290:SF9">
    <property type="entry name" value="OLIGOPEPTIDE-BINDING PROTEIN APPA"/>
    <property type="match status" value="1"/>
</dbReference>
<keyword evidence="4" id="KW-0472">Membrane</keyword>
<sequence>MQCFYKVINSLNKKERSLVLGLLGLIIVCLISILIKPEQIYIEGIIGSPRYINPVLAQNNDVDLDLTELIFGSLIFDLTENYQISDNQKEYTLILKKDLKWHDNKPVTADDVLFTIQTIQDPVYQSPLRINFQGIGIEKIDEQTFKFILKDVYAPFLTSLDIGILPKHVWQEIAPQSFALAETNIKPIGNGPFKFKNLKKSKNGEIKSVDLESFDDRVSIKNIIFKFYPNEQELINAFLSRQIDGLSYVSPKNLEKLNNINIYKLIIPRYFAVFFNMDKIKDLKARQSLAAVVDKQKIIDQILLGQGYKAGPEYDFQKDNIDLSFNLITTNWPELVQTAEILKQEWQEIGAKVEVKIAESNSMQQDYIRPRNYDALLFGEVLSPDPDPFAFWHSSQKKDPGLNLSLYDNPKADKLLVEARQTLDQEKRQELYEQFKDLLKKDLPAIFLYNPVYLYGVSKKVHGIELNEVALPSKRFENIEKWYIK</sequence>
<evidence type="ECO:0000256" key="1">
    <source>
        <dbReference type="ARBA" id="ARBA00005695"/>
    </source>
</evidence>
<dbReference type="GO" id="GO:0015833">
    <property type="term" value="P:peptide transport"/>
    <property type="evidence" value="ECO:0007669"/>
    <property type="project" value="TreeGrafter"/>
</dbReference>
<dbReference type="PIRSF" id="PIRSF002741">
    <property type="entry name" value="MppA"/>
    <property type="match status" value="1"/>
</dbReference>
<protein>
    <recommendedName>
        <fullName evidence="5">Solute-binding protein family 5 domain-containing protein</fullName>
    </recommendedName>
</protein>
<dbReference type="SUPFAM" id="SSF53850">
    <property type="entry name" value="Periplasmic binding protein-like II"/>
    <property type="match status" value="1"/>
</dbReference>
<comment type="caution">
    <text evidence="6">The sequence shown here is derived from an EMBL/GenBank/DDBJ whole genome shotgun (WGS) entry which is preliminary data.</text>
</comment>
<name>A0A2G9YCI8_9BACT</name>
<evidence type="ECO:0000256" key="3">
    <source>
        <dbReference type="ARBA" id="ARBA00022729"/>
    </source>
</evidence>
<feature type="domain" description="Solute-binding protein family 5" evidence="5">
    <location>
        <begin position="77"/>
        <end position="310"/>
    </location>
</feature>
<keyword evidence="3" id="KW-0732">Signal</keyword>
<organism evidence="6 7">
    <name type="scientific">Candidatus Portnoybacteria bacterium CG23_combo_of_CG06-09_8_20_14_all_37_13</name>
    <dbReference type="NCBI Taxonomy" id="1974819"/>
    <lineage>
        <taxon>Bacteria</taxon>
        <taxon>Candidatus Portnoyibacteriota</taxon>
    </lineage>
</organism>
<evidence type="ECO:0000256" key="4">
    <source>
        <dbReference type="SAM" id="Phobius"/>
    </source>
</evidence>
<proteinExistence type="inferred from homology"/>
<dbReference type="Gene3D" id="3.40.190.10">
    <property type="entry name" value="Periplasmic binding protein-like II"/>
    <property type="match status" value="1"/>
</dbReference>
<gene>
    <name evidence="6" type="ORF">COX44_02565</name>
</gene>
<evidence type="ECO:0000256" key="2">
    <source>
        <dbReference type="ARBA" id="ARBA00022448"/>
    </source>
</evidence>
<comment type="similarity">
    <text evidence="1">Belongs to the bacterial solute-binding protein 5 family.</text>
</comment>
<dbReference type="Proteomes" id="UP000231480">
    <property type="component" value="Unassembled WGS sequence"/>
</dbReference>